<dbReference type="InterPro" id="IPR058031">
    <property type="entry name" value="AAA_lid_NorR"/>
</dbReference>
<dbReference type="GO" id="GO:0005737">
    <property type="term" value="C:cytoplasm"/>
    <property type="evidence" value="ECO:0007669"/>
    <property type="project" value="UniProtKB-SubCell"/>
</dbReference>
<name>A0A420EGI5_9ALTE</name>
<comment type="caution">
    <text evidence="11">The sequence shown here is derived from an EMBL/GenBank/DDBJ whole genome shotgun (WGS) entry which is preliminary data.</text>
</comment>
<dbReference type="NCBIfam" id="TIGR04381">
    <property type="entry name" value="HTH_TypR"/>
    <property type="match status" value="1"/>
</dbReference>
<dbReference type="InterPro" id="IPR027417">
    <property type="entry name" value="P-loop_NTPase"/>
</dbReference>
<dbReference type="PROSITE" id="PS51671">
    <property type="entry name" value="ACT"/>
    <property type="match status" value="1"/>
</dbReference>
<accession>A0A420EGI5</accession>
<reference evidence="11 12" key="1">
    <citation type="submission" date="2018-09" db="EMBL/GenBank/DDBJ databases">
        <authorList>
            <person name="Wang Z."/>
        </authorList>
    </citation>
    <scope>NUCLEOTIDE SEQUENCE [LARGE SCALE GENOMIC DNA]</scope>
    <source>
        <strain evidence="11 12">ALS 81</strain>
    </source>
</reference>
<evidence type="ECO:0000256" key="7">
    <source>
        <dbReference type="ARBA" id="ARBA00023125"/>
    </source>
</evidence>
<keyword evidence="8" id="KW-0804">Transcription</keyword>
<dbReference type="AlphaFoldDB" id="A0A420EGI5"/>
<keyword evidence="4" id="KW-0547">Nucleotide-binding</keyword>
<evidence type="ECO:0000256" key="3">
    <source>
        <dbReference type="ARBA" id="ARBA00022491"/>
    </source>
</evidence>
<keyword evidence="7" id="KW-0238">DNA-binding</keyword>
<proteinExistence type="predicted"/>
<keyword evidence="12" id="KW-1185">Reference proteome</keyword>
<dbReference type="PROSITE" id="PS50045">
    <property type="entry name" value="SIGMA54_INTERACT_4"/>
    <property type="match status" value="1"/>
</dbReference>
<comment type="subcellular location">
    <subcellularLocation>
        <location evidence="1">Cytoplasm</location>
    </subcellularLocation>
</comment>
<evidence type="ECO:0000259" key="9">
    <source>
        <dbReference type="PROSITE" id="PS50045"/>
    </source>
</evidence>
<feature type="domain" description="ACT" evidence="10">
    <location>
        <begin position="2"/>
        <end position="72"/>
    </location>
</feature>
<dbReference type="PANTHER" id="PTHR32071">
    <property type="entry name" value="TRANSCRIPTIONAL REGULATORY PROTEIN"/>
    <property type="match status" value="1"/>
</dbReference>
<dbReference type="SUPFAM" id="SSF46689">
    <property type="entry name" value="Homeodomain-like"/>
    <property type="match status" value="1"/>
</dbReference>
<dbReference type="OrthoDB" id="9804019at2"/>
<sequence length="487" mass="55105">MRLELVCEQNTQLFSAVLALLVKHQIELSAMESSSPGRLFLSTEEVALETLQALLSELRRIAGVSDARIVHALPSEIEQREVQILLDSVPYPVVLIDKNGMIRQHNQAFEDASNDELLISNANDISKYLKGFSPSRWFGSGLGKREISEVQLSGRSYMVEVIPLSESEESADRLPGAIMLFKSTFWLEDNYDLEVLHSELEQGHIVSQSSNMNHILHKLHQLVEEPKATLLFGEAGVGKRFLAQLLNQLSIAQEDKLLIVDCRNSSETFVEQLVDIVSQRPFTVALQYIEVLSIEQLREAYRVFHDPIQGIGQLLYISHFSPEQLSALWGSDGYYDVVQQSLAVEPLRKRREDIAPLAQLCLDKYYLNQNASIPVLSKEVKRYLSSQTWPGNISQLFHVIQETADTSSKARWSVKDIRYHHDGAADSVSLESLLQQSYHSATQAFEKLLLAYHYPNYPSSRQLAKRLGLSHTAIANKLREHKIRGKD</sequence>
<dbReference type="Gene3D" id="3.30.70.260">
    <property type="match status" value="1"/>
</dbReference>
<dbReference type="EMBL" id="RAQO01000004">
    <property type="protein sequence ID" value="RKF19822.1"/>
    <property type="molecule type" value="Genomic_DNA"/>
</dbReference>
<dbReference type="InterPro" id="IPR002078">
    <property type="entry name" value="Sigma_54_int"/>
</dbReference>
<dbReference type="Gene3D" id="3.40.50.300">
    <property type="entry name" value="P-loop containing nucleotide triphosphate hydrolases"/>
    <property type="match status" value="1"/>
</dbReference>
<dbReference type="Pfam" id="PF00158">
    <property type="entry name" value="Sigma54_activat"/>
    <property type="match status" value="1"/>
</dbReference>
<evidence type="ECO:0000256" key="8">
    <source>
        <dbReference type="ARBA" id="ARBA00023163"/>
    </source>
</evidence>
<keyword evidence="5" id="KW-0067">ATP-binding</keyword>
<dbReference type="Pfam" id="PF25601">
    <property type="entry name" value="AAA_lid_14"/>
    <property type="match status" value="1"/>
</dbReference>
<dbReference type="InterPro" id="IPR030828">
    <property type="entry name" value="HTH_TyrR"/>
</dbReference>
<feature type="domain" description="Sigma-54 factor interaction" evidence="9">
    <location>
        <begin position="205"/>
        <end position="405"/>
    </location>
</feature>
<dbReference type="GO" id="GO:0006355">
    <property type="term" value="P:regulation of DNA-templated transcription"/>
    <property type="evidence" value="ECO:0007669"/>
    <property type="project" value="InterPro"/>
</dbReference>
<keyword evidence="6" id="KW-0805">Transcription regulation</keyword>
<keyword evidence="2" id="KW-0963">Cytoplasm</keyword>
<dbReference type="SUPFAM" id="SSF52540">
    <property type="entry name" value="P-loop containing nucleoside triphosphate hydrolases"/>
    <property type="match status" value="1"/>
</dbReference>
<dbReference type="Pfam" id="PF18024">
    <property type="entry name" value="HTH_50"/>
    <property type="match status" value="1"/>
</dbReference>
<dbReference type="Proteomes" id="UP000286482">
    <property type="component" value="Unassembled WGS sequence"/>
</dbReference>
<dbReference type="PANTHER" id="PTHR32071:SF3">
    <property type="entry name" value="HTH-TYPE TRANSCRIPTIONAL REGULATORY PROTEIN TYRR"/>
    <property type="match status" value="1"/>
</dbReference>
<keyword evidence="3" id="KW-0678">Repressor</keyword>
<dbReference type="GO" id="GO:0003677">
    <property type="term" value="F:DNA binding"/>
    <property type="evidence" value="ECO:0007669"/>
    <property type="project" value="UniProtKB-KW"/>
</dbReference>
<organism evidence="11 12">
    <name type="scientific">Alginatibacterium sediminis</name>
    <dbReference type="NCBI Taxonomy" id="2164068"/>
    <lineage>
        <taxon>Bacteria</taxon>
        <taxon>Pseudomonadati</taxon>
        <taxon>Pseudomonadota</taxon>
        <taxon>Gammaproteobacteria</taxon>
        <taxon>Alteromonadales</taxon>
        <taxon>Alteromonadaceae</taxon>
        <taxon>Alginatibacterium</taxon>
    </lineage>
</organism>
<evidence type="ECO:0000256" key="5">
    <source>
        <dbReference type="ARBA" id="ARBA00022840"/>
    </source>
</evidence>
<dbReference type="InterPro" id="IPR002912">
    <property type="entry name" value="ACT_dom"/>
</dbReference>
<dbReference type="GO" id="GO:0005524">
    <property type="term" value="F:ATP binding"/>
    <property type="evidence" value="ECO:0007669"/>
    <property type="project" value="UniProtKB-KW"/>
</dbReference>
<evidence type="ECO:0000256" key="4">
    <source>
        <dbReference type="ARBA" id="ARBA00022741"/>
    </source>
</evidence>
<protein>
    <recommendedName>
        <fullName evidence="13">Transcriptional regulatory protein TyrR</fullName>
    </recommendedName>
</protein>
<evidence type="ECO:0000256" key="1">
    <source>
        <dbReference type="ARBA" id="ARBA00004496"/>
    </source>
</evidence>
<dbReference type="Gene3D" id="3.30.450.20">
    <property type="entry name" value="PAS domain"/>
    <property type="match status" value="1"/>
</dbReference>
<evidence type="ECO:0000313" key="11">
    <source>
        <dbReference type="EMBL" id="RKF19822.1"/>
    </source>
</evidence>
<evidence type="ECO:0008006" key="13">
    <source>
        <dbReference type="Google" id="ProtNLM"/>
    </source>
</evidence>
<evidence type="ECO:0000256" key="6">
    <source>
        <dbReference type="ARBA" id="ARBA00023015"/>
    </source>
</evidence>
<dbReference type="Gene3D" id="1.10.8.60">
    <property type="match status" value="1"/>
</dbReference>
<evidence type="ECO:0000313" key="12">
    <source>
        <dbReference type="Proteomes" id="UP000286482"/>
    </source>
</evidence>
<gene>
    <name evidence="11" type="ORF">DBZ36_05015</name>
</gene>
<dbReference type="RefSeq" id="WP_120353827.1">
    <property type="nucleotide sequence ID" value="NZ_RAQO01000004.1"/>
</dbReference>
<dbReference type="InterPro" id="IPR009057">
    <property type="entry name" value="Homeodomain-like_sf"/>
</dbReference>
<evidence type="ECO:0000259" key="10">
    <source>
        <dbReference type="PROSITE" id="PS51671"/>
    </source>
</evidence>
<dbReference type="Gene3D" id="1.10.10.60">
    <property type="entry name" value="Homeodomain-like"/>
    <property type="match status" value="1"/>
</dbReference>
<evidence type="ECO:0000256" key="2">
    <source>
        <dbReference type="ARBA" id="ARBA00022490"/>
    </source>
</evidence>